<dbReference type="OrthoDB" id="8081994at2"/>
<dbReference type="EMBL" id="SGIS01000076">
    <property type="protein sequence ID" value="RZF59186.1"/>
    <property type="molecule type" value="Genomic_DNA"/>
</dbReference>
<organism evidence="1 2">
    <name type="scientific">Sphingomonas populi</name>
    <dbReference type="NCBI Taxonomy" id="2484750"/>
    <lineage>
        <taxon>Bacteria</taxon>
        <taxon>Pseudomonadati</taxon>
        <taxon>Pseudomonadota</taxon>
        <taxon>Alphaproteobacteria</taxon>
        <taxon>Sphingomonadales</taxon>
        <taxon>Sphingomonadaceae</taxon>
        <taxon>Sphingomonas</taxon>
    </lineage>
</organism>
<keyword evidence="2" id="KW-1185">Reference proteome</keyword>
<dbReference type="AlphaFoldDB" id="A0A4Q6XSD7"/>
<comment type="caution">
    <text evidence="1">The sequence shown here is derived from an EMBL/GenBank/DDBJ whole genome shotgun (WGS) entry which is preliminary data.</text>
</comment>
<protein>
    <submittedName>
        <fullName evidence="1">Uncharacterized protein</fullName>
    </submittedName>
</protein>
<name>A0A4Q6XSD7_9SPHN</name>
<dbReference type="RefSeq" id="WP_130160413.1">
    <property type="nucleotide sequence ID" value="NZ_SGIS01000076.1"/>
</dbReference>
<reference evidence="1 2" key="1">
    <citation type="submission" date="2019-02" db="EMBL/GenBank/DDBJ databases">
        <authorList>
            <person name="Li Y."/>
        </authorList>
    </citation>
    <scope>NUCLEOTIDE SEQUENCE [LARGE SCALE GENOMIC DNA]</scope>
    <source>
        <strain evidence="1 2">3-7</strain>
    </source>
</reference>
<proteinExistence type="predicted"/>
<sequence>MAAVTYVRTLDYVARMLGEDVALLEAIVSNHDNLTYGAIISVYTGPDEAITALTDRGVEELTDMLSEPRLTTKTWHQFLDDFVDDPELAARFKARALR</sequence>
<evidence type="ECO:0000313" key="1">
    <source>
        <dbReference type="EMBL" id="RZF59186.1"/>
    </source>
</evidence>
<accession>A0A4Q6XSD7</accession>
<dbReference type="Proteomes" id="UP000292085">
    <property type="component" value="Unassembled WGS sequence"/>
</dbReference>
<evidence type="ECO:0000313" key="2">
    <source>
        <dbReference type="Proteomes" id="UP000292085"/>
    </source>
</evidence>
<gene>
    <name evidence="1" type="ORF">EWE75_23065</name>
</gene>